<dbReference type="PANTHER" id="PTHR21349">
    <property type="entry name" value="50S RIBOSOMAL PROTEIN L21"/>
    <property type="match status" value="1"/>
</dbReference>
<dbReference type="HAMAP" id="MF_01363">
    <property type="entry name" value="Ribosomal_bL21"/>
    <property type="match status" value="1"/>
</dbReference>
<dbReference type="InterPro" id="IPR028909">
    <property type="entry name" value="bL21-like"/>
</dbReference>
<dbReference type="SUPFAM" id="SSF141091">
    <property type="entry name" value="L21p-like"/>
    <property type="match status" value="1"/>
</dbReference>
<dbReference type="RefSeq" id="WP_182202530.1">
    <property type="nucleotide sequence ID" value="NZ_JACGLT010000002.1"/>
</dbReference>
<evidence type="ECO:0000256" key="4">
    <source>
        <dbReference type="ARBA" id="ARBA00022980"/>
    </source>
</evidence>
<comment type="similarity">
    <text evidence="1 6 7">Belongs to the bacterial ribosomal protein bL21 family.</text>
</comment>
<organism evidence="9 10">
    <name type="scientific">Gelidibacter maritimus</name>
    <dbReference type="NCBI Taxonomy" id="2761487"/>
    <lineage>
        <taxon>Bacteria</taxon>
        <taxon>Pseudomonadati</taxon>
        <taxon>Bacteroidota</taxon>
        <taxon>Flavobacteriia</taxon>
        <taxon>Flavobacteriales</taxon>
        <taxon>Flavobacteriaceae</taxon>
        <taxon>Gelidibacter</taxon>
    </lineage>
</organism>
<evidence type="ECO:0000256" key="8">
    <source>
        <dbReference type="SAM" id="MobiDB-lite"/>
    </source>
</evidence>
<dbReference type="PANTHER" id="PTHR21349:SF0">
    <property type="entry name" value="LARGE RIBOSOMAL SUBUNIT PROTEIN BL21M"/>
    <property type="match status" value="1"/>
</dbReference>
<keyword evidence="2 6" id="KW-0699">rRNA-binding</keyword>
<dbReference type="GO" id="GO:1990904">
    <property type="term" value="C:ribonucleoprotein complex"/>
    <property type="evidence" value="ECO:0007669"/>
    <property type="project" value="UniProtKB-KW"/>
</dbReference>
<sequence length="269" mass="29276">MYAIVEIAGQQFKVEKDQKVFVHRLATEEGETVSFDNVLLIGDGDKFTLGAPAIDGAQVGAKVLSHLKGDKVIVFKKKRRKGYRVKKGHRQALTEIVIESIVASGAVKAIKAESKGAVKATKAESKGAAKTDKTVKAKPAKAEKAAPVQEAKKAEPKKAAKKEVEVSENLVTRAEHRAEDANVEINIDKVLHSIGTALKADADDLKLINGIGPVYEEKLNELGIYTFEQISKLKAADRDELSAIDGITREKIESDEWVKQAKALLKDKK</sequence>
<dbReference type="Gene3D" id="1.10.150.20">
    <property type="entry name" value="5' to 3' exonuclease, C-terminal subdomain"/>
    <property type="match status" value="1"/>
</dbReference>
<comment type="function">
    <text evidence="6 7">This protein binds to 23S rRNA in the presence of protein L20.</text>
</comment>
<dbReference type="NCBIfam" id="TIGR00061">
    <property type="entry name" value="L21"/>
    <property type="match status" value="1"/>
</dbReference>
<evidence type="ECO:0000256" key="2">
    <source>
        <dbReference type="ARBA" id="ARBA00022730"/>
    </source>
</evidence>
<evidence type="ECO:0000256" key="6">
    <source>
        <dbReference type="HAMAP-Rule" id="MF_01363"/>
    </source>
</evidence>
<dbReference type="GO" id="GO:0006412">
    <property type="term" value="P:translation"/>
    <property type="evidence" value="ECO:0007669"/>
    <property type="project" value="UniProtKB-UniRule"/>
</dbReference>
<dbReference type="GO" id="GO:0005737">
    <property type="term" value="C:cytoplasm"/>
    <property type="evidence" value="ECO:0007669"/>
    <property type="project" value="UniProtKB-ARBA"/>
</dbReference>
<dbReference type="EMBL" id="JACGLT010000002">
    <property type="protein sequence ID" value="MBA6151794.1"/>
    <property type="molecule type" value="Genomic_DNA"/>
</dbReference>
<evidence type="ECO:0000256" key="7">
    <source>
        <dbReference type="RuleBase" id="RU000562"/>
    </source>
</evidence>
<comment type="subunit">
    <text evidence="6">Part of the 50S ribosomal subunit. Contacts protein L20.</text>
</comment>
<dbReference type="InterPro" id="IPR001787">
    <property type="entry name" value="Ribosomal_bL21"/>
</dbReference>
<dbReference type="Pfam" id="PF14520">
    <property type="entry name" value="HHH_5"/>
    <property type="match status" value="1"/>
</dbReference>
<comment type="caution">
    <text evidence="9">The sequence shown here is derived from an EMBL/GenBank/DDBJ whole genome shotgun (WGS) entry which is preliminary data.</text>
</comment>
<protein>
    <recommendedName>
        <fullName evidence="6">Large ribosomal subunit protein bL21</fullName>
    </recommendedName>
</protein>
<evidence type="ECO:0000256" key="1">
    <source>
        <dbReference type="ARBA" id="ARBA00008563"/>
    </source>
</evidence>
<keyword evidence="4 6" id="KW-0689">Ribosomal protein</keyword>
<dbReference type="InterPro" id="IPR036164">
    <property type="entry name" value="bL21-like_sf"/>
</dbReference>
<keyword evidence="5 6" id="KW-0687">Ribonucleoprotein</keyword>
<dbReference type="PROSITE" id="PS01169">
    <property type="entry name" value="RIBOSOMAL_L21"/>
    <property type="match status" value="1"/>
</dbReference>
<evidence type="ECO:0000256" key="3">
    <source>
        <dbReference type="ARBA" id="ARBA00022884"/>
    </source>
</evidence>
<feature type="region of interest" description="Disordered" evidence="8">
    <location>
        <begin position="121"/>
        <end position="160"/>
    </location>
</feature>
<keyword evidence="3 6" id="KW-0694">RNA-binding</keyword>
<reference evidence="9 10" key="1">
    <citation type="submission" date="2020-07" db="EMBL/GenBank/DDBJ databases">
        <title>Bacterium isolated from marine sediment.</title>
        <authorList>
            <person name="Shang D."/>
        </authorList>
    </citation>
    <scope>NUCLEOTIDE SEQUENCE [LARGE SCALE GENOMIC DNA]</scope>
    <source>
        <strain evidence="9 10">F6074</strain>
    </source>
</reference>
<dbReference type="Pfam" id="PF00829">
    <property type="entry name" value="Ribosomal_L21p"/>
    <property type="match status" value="1"/>
</dbReference>
<dbReference type="Proteomes" id="UP000541857">
    <property type="component" value="Unassembled WGS sequence"/>
</dbReference>
<keyword evidence="10" id="KW-1185">Reference proteome</keyword>
<dbReference type="AlphaFoldDB" id="A0A7W2M328"/>
<evidence type="ECO:0000313" key="10">
    <source>
        <dbReference type="Proteomes" id="UP000541857"/>
    </source>
</evidence>
<gene>
    <name evidence="6 9" type="primary">rplU</name>
    <name evidence="9" type="ORF">H3Z82_03545</name>
</gene>
<dbReference type="GO" id="GO:0003735">
    <property type="term" value="F:structural constituent of ribosome"/>
    <property type="evidence" value="ECO:0007669"/>
    <property type="project" value="InterPro"/>
</dbReference>
<dbReference type="GO" id="GO:0005840">
    <property type="term" value="C:ribosome"/>
    <property type="evidence" value="ECO:0007669"/>
    <property type="project" value="UniProtKB-KW"/>
</dbReference>
<evidence type="ECO:0000313" key="9">
    <source>
        <dbReference type="EMBL" id="MBA6151794.1"/>
    </source>
</evidence>
<accession>A0A7W2M328</accession>
<name>A0A7W2M328_9FLAO</name>
<proteinExistence type="inferred from homology"/>
<dbReference type="GO" id="GO:0019843">
    <property type="term" value="F:rRNA binding"/>
    <property type="evidence" value="ECO:0007669"/>
    <property type="project" value="UniProtKB-UniRule"/>
</dbReference>
<evidence type="ECO:0000256" key="5">
    <source>
        <dbReference type="ARBA" id="ARBA00023274"/>
    </source>
</evidence>
<dbReference type="InterPro" id="IPR018258">
    <property type="entry name" value="Ribosomal_bL21_CS"/>
</dbReference>